<dbReference type="CDD" id="cd06261">
    <property type="entry name" value="TM_PBP2"/>
    <property type="match status" value="1"/>
</dbReference>
<feature type="transmembrane region" description="Helical" evidence="7">
    <location>
        <begin position="192"/>
        <end position="213"/>
    </location>
</feature>
<dbReference type="EMBL" id="UGTH01000001">
    <property type="protein sequence ID" value="SUB75377.1"/>
    <property type="molecule type" value="Genomic_DNA"/>
</dbReference>
<feature type="transmembrane region" description="Helical" evidence="7">
    <location>
        <begin position="77"/>
        <end position="99"/>
    </location>
</feature>
<dbReference type="Proteomes" id="UP000254777">
    <property type="component" value="Unassembled WGS sequence"/>
</dbReference>
<evidence type="ECO:0000256" key="4">
    <source>
        <dbReference type="ARBA" id="ARBA00022692"/>
    </source>
</evidence>
<accession>A0A379DBV3</accession>
<comment type="subcellular location">
    <subcellularLocation>
        <location evidence="1 7">Cell membrane</location>
        <topology evidence="1 7">Multi-pass membrane protein</topology>
    </subcellularLocation>
</comment>
<name>A0A379DBV3_9FIRM</name>
<organism evidence="9 10">
    <name type="scientific">Peptoniphilus indolicus</name>
    <dbReference type="NCBI Taxonomy" id="33030"/>
    <lineage>
        <taxon>Bacteria</taxon>
        <taxon>Bacillati</taxon>
        <taxon>Bacillota</taxon>
        <taxon>Tissierellia</taxon>
        <taxon>Tissierellales</taxon>
        <taxon>Peptoniphilaceae</taxon>
        <taxon>Peptoniphilus</taxon>
    </lineage>
</organism>
<feature type="transmembrane region" description="Helical" evidence="7">
    <location>
        <begin position="241"/>
        <end position="260"/>
    </location>
</feature>
<dbReference type="Gene3D" id="1.10.3720.10">
    <property type="entry name" value="MetI-like"/>
    <property type="match status" value="1"/>
</dbReference>
<sequence length="272" mass="30126">MFRKILANKQLLFGLSLIIIFIIIAIFAPLIAPNSPYEVDISQKFLTPSHNFPLGTDQLGRCVLSRLIYGARYSLSIAFPSIFILALISTIVGTISAWFEGFLDKLILLLCDVFMAFPPIVIVLSLLGILGQGSINLIISIVLSMWIWFVKVIRSYVLIEKRKNYIIAAKISGCNSIEIIVKHIFPNIAPLIVVYFSTGIAAIILMISGYSFLGVGLSENIPEWGIMLSNSKQYLYSNPTLIIYPGLCILLTSAGFNIFGESLRDVLSPKED</sequence>
<reference evidence="9 10" key="1">
    <citation type="submission" date="2018-06" db="EMBL/GenBank/DDBJ databases">
        <authorList>
            <consortium name="Pathogen Informatics"/>
            <person name="Doyle S."/>
        </authorList>
    </citation>
    <scope>NUCLEOTIDE SEQUENCE [LARGE SCALE GENOMIC DNA]</scope>
    <source>
        <strain evidence="9 10">NCTC11088</strain>
    </source>
</reference>
<evidence type="ECO:0000313" key="10">
    <source>
        <dbReference type="Proteomes" id="UP000254777"/>
    </source>
</evidence>
<keyword evidence="6 7" id="KW-0472">Membrane</keyword>
<evidence type="ECO:0000259" key="8">
    <source>
        <dbReference type="PROSITE" id="PS50928"/>
    </source>
</evidence>
<keyword evidence="4 7" id="KW-0812">Transmembrane</keyword>
<evidence type="ECO:0000256" key="3">
    <source>
        <dbReference type="ARBA" id="ARBA00022475"/>
    </source>
</evidence>
<dbReference type="PANTHER" id="PTHR43386">
    <property type="entry name" value="OLIGOPEPTIDE TRANSPORT SYSTEM PERMEASE PROTEIN APPC"/>
    <property type="match status" value="1"/>
</dbReference>
<evidence type="ECO:0000256" key="5">
    <source>
        <dbReference type="ARBA" id="ARBA00022989"/>
    </source>
</evidence>
<protein>
    <submittedName>
        <fullName evidence="9">Nickel transport system permease protein nikC</fullName>
    </submittedName>
</protein>
<dbReference type="InterPro" id="IPR025966">
    <property type="entry name" value="OppC_N"/>
</dbReference>
<dbReference type="InterPro" id="IPR050366">
    <property type="entry name" value="BP-dependent_transpt_permease"/>
</dbReference>
<dbReference type="PROSITE" id="PS50928">
    <property type="entry name" value="ABC_TM1"/>
    <property type="match status" value="1"/>
</dbReference>
<evidence type="ECO:0000256" key="7">
    <source>
        <dbReference type="RuleBase" id="RU363032"/>
    </source>
</evidence>
<evidence type="ECO:0000256" key="6">
    <source>
        <dbReference type="ARBA" id="ARBA00023136"/>
    </source>
</evidence>
<dbReference type="SUPFAM" id="SSF161098">
    <property type="entry name" value="MetI-like"/>
    <property type="match status" value="1"/>
</dbReference>
<keyword evidence="3" id="KW-1003">Cell membrane</keyword>
<keyword evidence="2 7" id="KW-0813">Transport</keyword>
<evidence type="ECO:0000256" key="1">
    <source>
        <dbReference type="ARBA" id="ARBA00004651"/>
    </source>
</evidence>
<keyword evidence="5 7" id="KW-1133">Transmembrane helix</keyword>
<feature type="transmembrane region" description="Helical" evidence="7">
    <location>
        <begin position="106"/>
        <end position="129"/>
    </location>
</feature>
<dbReference type="Pfam" id="PF12911">
    <property type="entry name" value="OppC_N"/>
    <property type="match status" value="1"/>
</dbReference>
<feature type="domain" description="ABC transmembrane type-1" evidence="8">
    <location>
        <begin position="71"/>
        <end position="260"/>
    </location>
</feature>
<dbReference type="InterPro" id="IPR000515">
    <property type="entry name" value="MetI-like"/>
</dbReference>
<feature type="transmembrane region" description="Helical" evidence="7">
    <location>
        <begin position="135"/>
        <end position="153"/>
    </location>
</feature>
<feature type="transmembrane region" description="Helical" evidence="7">
    <location>
        <begin position="12"/>
        <end position="32"/>
    </location>
</feature>
<gene>
    <name evidence="9" type="primary">nikC</name>
    <name evidence="9" type="ORF">NCTC11088_01170</name>
</gene>
<dbReference type="GO" id="GO:0005886">
    <property type="term" value="C:plasma membrane"/>
    <property type="evidence" value="ECO:0007669"/>
    <property type="project" value="UniProtKB-SubCell"/>
</dbReference>
<dbReference type="InterPro" id="IPR035906">
    <property type="entry name" value="MetI-like_sf"/>
</dbReference>
<evidence type="ECO:0000256" key="2">
    <source>
        <dbReference type="ARBA" id="ARBA00022448"/>
    </source>
</evidence>
<dbReference type="Pfam" id="PF00528">
    <property type="entry name" value="BPD_transp_1"/>
    <property type="match status" value="1"/>
</dbReference>
<dbReference type="AlphaFoldDB" id="A0A379DBV3"/>
<dbReference type="RefSeq" id="WP_004820026.1">
    <property type="nucleotide sequence ID" value="NZ_UGTH01000001.1"/>
</dbReference>
<dbReference type="PANTHER" id="PTHR43386:SF1">
    <property type="entry name" value="D,D-DIPEPTIDE TRANSPORT SYSTEM PERMEASE PROTEIN DDPC-RELATED"/>
    <property type="match status" value="1"/>
</dbReference>
<evidence type="ECO:0000313" key="9">
    <source>
        <dbReference type="EMBL" id="SUB75377.1"/>
    </source>
</evidence>
<proteinExistence type="inferred from homology"/>
<comment type="similarity">
    <text evidence="7">Belongs to the binding-protein-dependent transport system permease family.</text>
</comment>
<dbReference type="GO" id="GO:0055085">
    <property type="term" value="P:transmembrane transport"/>
    <property type="evidence" value="ECO:0007669"/>
    <property type="project" value="InterPro"/>
</dbReference>